<reference evidence="3 4" key="1">
    <citation type="submission" date="2014-12" db="EMBL/GenBank/DDBJ databases">
        <title>Denitrispirillum autotrophicum gen. nov., sp. nov., Denitrifying, Facultatively Autotrophic Bacteria Isolated from Rice Paddy Soil.</title>
        <authorList>
            <person name="Ishii S."/>
            <person name="Ashida N."/>
            <person name="Ohno H."/>
            <person name="Otsuka S."/>
            <person name="Yokota A."/>
            <person name="Senoo K."/>
        </authorList>
    </citation>
    <scope>NUCLEOTIDE SEQUENCE [LARGE SCALE GENOMIC DNA]</scope>
    <source>
        <strain evidence="3 4">TSA66</strain>
    </source>
</reference>
<evidence type="ECO:0000313" key="4">
    <source>
        <dbReference type="Proteomes" id="UP000031572"/>
    </source>
</evidence>
<dbReference type="AlphaFoldDB" id="A0A0C2BQV6"/>
<evidence type="ECO:0000256" key="1">
    <source>
        <dbReference type="SAM" id="MobiDB-lite"/>
    </source>
</evidence>
<feature type="domain" description="FHA" evidence="2">
    <location>
        <begin position="33"/>
        <end position="85"/>
    </location>
</feature>
<gene>
    <name evidence="3" type="ORF">TSA66_12380</name>
</gene>
<comment type="caution">
    <text evidence="3">The sequence shown here is derived from an EMBL/GenBank/DDBJ whole genome shotgun (WGS) entry which is preliminary data.</text>
</comment>
<feature type="compositionally biased region" description="Basic and acidic residues" evidence="1">
    <location>
        <begin position="289"/>
        <end position="303"/>
    </location>
</feature>
<dbReference type="Proteomes" id="UP000031572">
    <property type="component" value="Unassembled WGS sequence"/>
</dbReference>
<dbReference type="InterPro" id="IPR000253">
    <property type="entry name" value="FHA_dom"/>
</dbReference>
<feature type="domain" description="FHA" evidence="2">
    <location>
        <begin position="170"/>
        <end position="202"/>
    </location>
</feature>
<name>A0A0C2BQV6_9BURK</name>
<keyword evidence="4" id="KW-1185">Reference proteome</keyword>
<evidence type="ECO:0000313" key="3">
    <source>
        <dbReference type="EMBL" id="KIF83690.1"/>
    </source>
</evidence>
<dbReference type="InterPro" id="IPR008984">
    <property type="entry name" value="SMAD_FHA_dom_sf"/>
</dbReference>
<protein>
    <submittedName>
        <fullName evidence="3">Signal peptide protein</fullName>
    </submittedName>
</protein>
<dbReference type="SMART" id="SM00240">
    <property type="entry name" value="FHA"/>
    <property type="match status" value="2"/>
</dbReference>
<sequence>MQPAPAVAQEFDIVLKPVAHPELGDIRIDENLFAIGRTEPPFDAYPPELVADLSRRHARIFSEYGAVYIADLGSKNGTTVNGVNIRQKTSRLQDGDEIGFSGELTYKVQLGARTDAPRRAAKVVSLTLTPRRDDAGLQPIVVTQFPFLISKADTTFSRYKSEHPHQVNYISRRHAHLFLKGGQPYVEDLGSTNGTFVAEKRLDEHAVPLKDGDVLAFGGHHFVYTVSLQTQEAELDPTITKLSQAVRKGAAEKNTFDVDKTTFVAAADSFLDIFCVDRAQPQDDELNDEAAKQADDPGKESGGRARGRFSIFAAELMQAFGGGEKGAFKRPLRWGALFLAALAVFAGALYLRQAPEGRLKELVADGDYPRAAEVADRYLKDDPDNAEVRALATEALLKAGVPQWAASLKARDFARADAALADMKRLGTHNADVQPLLKQLEWMDGLEKFVLGRGGPDAPIRLYADEERIRTLLKRWDEDTQGHQRSFATISSYVPAFRDPYAGALSHLRKLQSDDAVYSAAIERLKTTIASALNEVRPEELDAVLKEYAEKYPRIGGLDVVRQDLRSYTAILKHARERNLGPLVTQAAAAKFATPPFQARFRALQASPLFPPPDVMQQYQAVSIAWRSGDTERAFAGLQKMASGPWGEAASRELAHKKAIADQFAQLRKTRGSAGFDERLLAFYGSLDPGEDGYFARAVEPDVTANRGKAIARAQELLNRAQLSWKQYRDNGPIEGDQRLESKISGKYRRQAQLLSGAEAAARQGMLVYAQLKMEQPADGRKLRDDINAEAEQQRKALQELRNVLAPNLLKSKLELLGEQNDGNQRQPTQAAD</sequence>
<dbReference type="Pfam" id="PF00498">
    <property type="entry name" value="FHA"/>
    <property type="match status" value="2"/>
</dbReference>
<evidence type="ECO:0000259" key="2">
    <source>
        <dbReference type="PROSITE" id="PS50006"/>
    </source>
</evidence>
<feature type="region of interest" description="Disordered" evidence="1">
    <location>
        <begin position="284"/>
        <end position="304"/>
    </location>
</feature>
<dbReference type="InterPro" id="IPR050923">
    <property type="entry name" value="Cell_Proc_Reg/RNA_Proc"/>
</dbReference>
<proteinExistence type="predicted"/>
<dbReference type="STRING" id="709839.TSA66_12380"/>
<dbReference type="SUPFAM" id="SSF49879">
    <property type="entry name" value="SMAD/FHA domain"/>
    <property type="match status" value="2"/>
</dbReference>
<dbReference type="PANTHER" id="PTHR23308">
    <property type="entry name" value="NUCLEAR INHIBITOR OF PROTEIN PHOSPHATASE-1"/>
    <property type="match status" value="1"/>
</dbReference>
<dbReference type="EMBL" id="JWJG01000028">
    <property type="protein sequence ID" value="KIF83690.1"/>
    <property type="molecule type" value="Genomic_DNA"/>
</dbReference>
<dbReference type="CDD" id="cd00060">
    <property type="entry name" value="FHA"/>
    <property type="match status" value="2"/>
</dbReference>
<accession>A0A0C2BQV6</accession>
<organism evidence="3 4">
    <name type="scientific">Noviherbaspirillum autotrophicum</name>
    <dbReference type="NCBI Taxonomy" id="709839"/>
    <lineage>
        <taxon>Bacteria</taxon>
        <taxon>Pseudomonadati</taxon>
        <taxon>Pseudomonadota</taxon>
        <taxon>Betaproteobacteria</taxon>
        <taxon>Burkholderiales</taxon>
        <taxon>Oxalobacteraceae</taxon>
        <taxon>Noviherbaspirillum</taxon>
    </lineage>
</organism>
<dbReference type="Gene3D" id="2.60.200.20">
    <property type="match status" value="2"/>
</dbReference>
<dbReference type="PROSITE" id="PS50006">
    <property type="entry name" value="FHA_DOMAIN"/>
    <property type="match status" value="2"/>
</dbReference>